<accession>A0A9D2EMQ2</accession>
<protein>
    <submittedName>
        <fullName evidence="3">Sugar phosphate isomerase/epimerase</fullName>
    </submittedName>
</protein>
<dbReference type="GO" id="GO:0016853">
    <property type="term" value="F:isomerase activity"/>
    <property type="evidence" value="ECO:0007669"/>
    <property type="project" value="UniProtKB-KW"/>
</dbReference>
<evidence type="ECO:0000313" key="4">
    <source>
        <dbReference type="Proteomes" id="UP000824049"/>
    </source>
</evidence>
<dbReference type="Proteomes" id="UP000824049">
    <property type="component" value="Unassembled WGS sequence"/>
</dbReference>
<dbReference type="Gene3D" id="3.20.20.150">
    <property type="entry name" value="Divalent-metal-dependent TIM barrel enzymes"/>
    <property type="match status" value="1"/>
</dbReference>
<evidence type="ECO:0000256" key="1">
    <source>
        <dbReference type="ARBA" id="ARBA00023235"/>
    </source>
</evidence>
<dbReference type="InterPro" id="IPR013022">
    <property type="entry name" value="Xyl_isomerase-like_TIM-brl"/>
</dbReference>
<dbReference type="SUPFAM" id="SSF51658">
    <property type="entry name" value="Xylose isomerase-like"/>
    <property type="match status" value="1"/>
</dbReference>
<reference evidence="3" key="2">
    <citation type="submission" date="2021-04" db="EMBL/GenBank/DDBJ databases">
        <authorList>
            <person name="Gilroy R."/>
        </authorList>
    </citation>
    <scope>NUCLEOTIDE SEQUENCE</scope>
    <source>
        <strain evidence="3">CHK179-28034</strain>
    </source>
</reference>
<name>A0A9D2EMQ2_9FIRM</name>
<dbReference type="PANTHER" id="PTHR43489">
    <property type="entry name" value="ISOMERASE"/>
    <property type="match status" value="1"/>
</dbReference>
<dbReference type="PANTHER" id="PTHR43489:SF7">
    <property type="entry name" value="3-DEHYDRO-D-GULOSIDE 4-EPIMERASE-RELATED"/>
    <property type="match status" value="1"/>
</dbReference>
<evidence type="ECO:0000259" key="2">
    <source>
        <dbReference type="Pfam" id="PF01261"/>
    </source>
</evidence>
<dbReference type="Pfam" id="PF01261">
    <property type="entry name" value="AP_endonuc_2"/>
    <property type="match status" value="1"/>
</dbReference>
<dbReference type="AlphaFoldDB" id="A0A9D2EMQ2"/>
<organism evidence="3 4">
    <name type="scientific">Candidatus Anaerobutyricum stercoris</name>
    <dbReference type="NCBI Taxonomy" id="2838457"/>
    <lineage>
        <taxon>Bacteria</taxon>
        <taxon>Bacillati</taxon>
        <taxon>Bacillota</taxon>
        <taxon>Clostridia</taxon>
        <taxon>Lachnospirales</taxon>
        <taxon>Lachnospiraceae</taxon>
        <taxon>Anaerobutyricum</taxon>
    </lineage>
</organism>
<gene>
    <name evidence="3" type="ORF">H9968_09665</name>
</gene>
<comment type="caution">
    <text evidence="3">The sequence shown here is derived from an EMBL/GenBank/DDBJ whole genome shotgun (WGS) entry which is preliminary data.</text>
</comment>
<feature type="domain" description="Xylose isomerase-like TIM barrel" evidence="2">
    <location>
        <begin position="5"/>
        <end position="118"/>
    </location>
</feature>
<sequence>MSGNRFQAEYLWSADETLDFVNRFDSERVTIHLDTFHINIEDKDMEKAIRICKERLGYFHVSDSDRDHPGHGHFDFKKCIDTLYDIGYDRPGRGVLGHEYNADPDPVTAAVGGYKHIKQFLR</sequence>
<dbReference type="InterPro" id="IPR036237">
    <property type="entry name" value="Xyl_isomerase-like_sf"/>
</dbReference>
<proteinExistence type="predicted"/>
<dbReference type="InterPro" id="IPR050417">
    <property type="entry name" value="Sugar_Epim/Isomerase"/>
</dbReference>
<dbReference type="EMBL" id="DXBR01000088">
    <property type="protein sequence ID" value="HIZ40171.1"/>
    <property type="molecule type" value="Genomic_DNA"/>
</dbReference>
<keyword evidence="1 3" id="KW-0413">Isomerase</keyword>
<evidence type="ECO:0000313" key="3">
    <source>
        <dbReference type="EMBL" id="HIZ40171.1"/>
    </source>
</evidence>
<reference evidence="3" key="1">
    <citation type="journal article" date="2021" name="PeerJ">
        <title>Extensive microbial diversity within the chicken gut microbiome revealed by metagenomics and culture.</title>
        <authorList>
            <person name="Gilroy R."/>
            <person name="Ravi A."/>
            <person name="Getino M."/>
            <person name="Pursley I."/>
            <person name="Horton D.L."/>
            <person name="Alikhan N.F."/>
            <person name="Baker D."/>
            <person name="Gharbi K."/>
            <person name="Hall N."/>
            <person name="Watson M."/>
            <person name="Adriaenssens E.M."/>
            <person name="Foster-Nyarko E."/>
            <person name="Jarju S."/>
            <person name="Secka A."/>
            <person name="Antonio M."/>
            <person name="Oren A."/>
            <person name="Chaudhuri R.R."/>
            <person name="La Ragione R."/>
            <person name="Hildebrand F."/>
            <person name="Pallen M.J."/>
        </authorList>
    </citation>
    <scope>NUCLEOTIDE SEQUENCE</scope>
    <source>
        <strain evidence="3">CHK179-28034</strain>
    </source>
</reference>